<protein>
    <recommendedName>
        <fullName evidence="3">fructose-bisphosphate aldolase</fullName>
        <ecNumber evidence="3">4.1.2.13</ecNumber>
    </recommendedName>
    <alternativeName>
        <fullName evidence="6">Fructose-bisphosphate aldolase class I</fullName>
    </alternativeName>
</protein>
<dbReference type="InterPro" id="IPR013785">
    <property type="entry name" value="Aldolase_TIM"/>
</dbReference>
<evidence type="ECO:0000256" key="3">
    <source>
        <dbReference type="ARBA" id="ARBA00013068"/>
    </source>
</evidence>
<dbReference type="STRING" id="1802056.A2954_05950"/>
<name>A0A1F7ICF9_9BACT</name>
<dbReference type="GO" id="GO:0004332">
    <property type="term" value="F:fructose-bisphosphate aldolase activity"/>
    <property type="evidence" value="ECO:0007669"/>
    <property type="project" value="UniProtKB-EC"/>
</dbReference>
<dbReference type="EC" id="4.1.2.13" evidence="3"/>
<reference evidence="7 8" key="1">
    <citation type="journal article" date="2016" name="Nat. Commun.">
        <title>Thousands of microbial genomes shed light on interconnected biogeochemical processes in an aquifer system.</title>
        <authorList>
            <person name="Anantharaman K."/>
            <person name="Brown C.T."/>
            <person name="Hug L.A."/>
            <person name="Sharon I."/>
            <person name="Castelle C.J."/>
            <person name="Probst A.J."/>
            <person name="Thomas B.C."/>
            <person name="Singh A."/>
            <person name="Wilkins M.J."/>
            <person name="Karaoz U."/>
            <person name="Brodie E.L."/>
            <person name="Williams K.H."/>
            <person name="Hubbard S.S."/>
            <person name="Banfield J.F."/>
        </authorList>
    </citation>
    <scope>NUCLEOTIDE SEQUENCE [LARGE SCALE GENOMIC DNA]</scope>
</reference>
<dbReference type="InterPro" id="IPR000741">
    <property type="entry name" value="FBA_I"/>
</dbReference>
<evidence type="ECO:0000256" key="6">
    <source>
        <dbReference type="ARBA" id="ARBA00029799"/>
    </source>
</evidence>
<sequence length="328" mass="36188">MTLQEIAKALVAPRKGILAADESVGTMTKRLDAIKVVSTPENRSLWREIMVTTDGIEVAISGVILFDETLRNPLPNGKMIADILKGKNILSGIKVDKGAYKYNENEETFTLGQDGLTERLEDYKKLGAVFTKWRAVYKVGNNLPSAAAITGNSIGLAEYALLVQKAGLVPIVEPEVLVLKGNHDINKSRQVTEKVLKDVFYWLKQFGIKFDSMLLKPNMVLAGKESKSQATAEEIAQLTVEILRKTVPKEIPGIVFLSGGLTPDEATGYLKKMNEKYKGLPWQLSYSFGRALQQEALRAWSGKSNNIKAAQEVFFVRAKKVSSARNGK</sequence>
<dbReference type="Gene3D" id="3.20.20.70">
    <property type="entry name" value="Aldolase class I"/>
    <property type="match status" value="1"/>
</dbReference>
<keyword evidence="5" id="KW-0456">Lyase</keyword>
<comment type="pathway">
    <text evidence="1">Carbohydrate degradation; glycolysis; D-glyceraldehyde 3-phosphate and glycerone phosphate from D-glucose: step 4/4.</text>
</comment>
<dbReference type="UniPathway" id="UPA00109">
    <property type="reaction ID" value="UER00183"/>
</dbReference>
<evidence type="ECO:0000313" key="7">
    <source>
        <dbReference type="EMBL" id="OGK41049.1"/>
    </source>
</evidence>
<evidence type="ECO:0000313" key="8">
    <source>
        <dbReference type="Proteomes" id="UP000177698"/>
    </source>
</evidence>
<dbReference type="EMBL" id="MGAG01000015">
    <property type="protein sequence ID" value="OGK41049.1"/>
    <property type="molecule type" value="Genomic_DNA"/>
</dbReference>
<accession>A0A1F7ICF9</accession>
<dbReference type="Pfam" id="PF00274">
    <property type="entry name" value="Glycolytic"/>
    <property type="match status" value="1"/>
</dbReference>
<gene>
    <name evidence="7" type="ORF">A2954_05950</name>
</gene>
<dbReference type="SUPFAM" id="SSF51569">
    <property type="entry name" value="Aldolase"/>
    <property type="match status" value="1"/>
</dbReference>
<comment type="similarity">
    <text evidence="2">Belongs to the class I fructose-bisphosphate aldolase family.</text>
</comment>
<dbReference type="NCBIfam" id="NF033379">
    <property type="entry name" value="FrucBisAld_I"/>
    <property type="match status" value="1"/>
</dbReference>
<dbReference type="Proteomes" id="UP000177698">
    <property type="component" value="Unassembled WGS sequence"/>
</dbReference>
<evidence type="ECO:0000256" key="5">
    <source>
        <dbReference type="ARBA" id="ARBA00023239"/>
    </source>
</evidence>
<comment type="caution">
    <text evidence="7">The sequence shown here is derived from an EMBL/GenBank/DDBJ whole genome shotgun (WGS) entry which is preliminary data.</text>
</comment>
<proteinExistence type="inferred from homology"/>
<evidence type="ECO:0000256" key="4">
    <source>
        <dbReference type="ARBA" id="ARBA00023152"/>
    </source>
</evidence>
<dbReference type="AlphaFoldDB" id="A0A1F7ICF9"/>
<keyword evidence="4" id="KW-0324">Glycolysis</keyword>
<evidence type="ECO:0000256" key="2">
    <source>
        <dbReference type="ARBA" id="ARBA00010387"/>
    </source>
</evidence>
<organism evidence="7 8">
    <name type="scientific">Candidatus Roizmanbacteria bacterium RIFCSPLOWO2_01_FULL_37_12</name>
    <dbReference type="NCBI Taxonomy" id="1802056"/>
    <lineage>
        <taxon>Bacteria</taxon>
        <taxon>Candidatus Roizmaniibacteriota</taxon>
    </lineage>
</organism>
<dbReference type="PANTHER" id="PTHR11627">
    <property type="entry name" value="FRUCTOSE-BISPHOSPHATE ALDOLASE"/>
    <property type="match status" value="1"/>
</dbReference>
<evidence type="ECO:0000256" key="1">
    <source>
        <dbReference type="ARBA" id="ARBA00004714"/>
    </source>
</evidence>
<dbReference type="GO" id="GO:0006096">
    <property type="term" value="P:glycolytic process"/>
    <property type="evidence" value="ECO:0007669"/>
    <property type="project" value="UniProtKB-UniPathway"/>
</dbReference>